<evidence type="ECO:0000256" key="6">
    <source>
        <dbReference type="ARBA" id="ARBA00023315"/>
    </source>
</evidence>
<evidence type="ECO:0000313" key="11">
    <source>
        <dbReference type="Proteomes" id="UP000184600"/>
    </source>
</evidence>
<evidence type="ECO:0000256" key="8">
    <source>
        <dbReference type="RuleBase" id="RU365045"/>
    </source>
</evidence>
<evidence type="ECO:0000256" key="4">
    <source>
        <dbReference type="ARBA" id="ARBA00017935"/>
    </source>
</evidence>
<dbReference type="PROSITE" id="PS51186">
    <property type="entry name" value="GNAT"/>
    <property type="match status" value="1"/>
</dbReference>
<gene>
    <name evidence="8 10" type="primary">ectA</name>
    <name evidence="10" type="ORF">VQ7734_01227</name>
</gene>
<dbReference type="InterPro" id="IPR016181">
    <property type="entry name" value="Acyl_CoA_acyltransferase"/>
</dbReference>
<accession>A0A1M7YS98</accession>
<name>A0A1M7YS98_9VIBR</name>
<proteinExistence type="inferred from homology"/>
<dbReference type="EMBL" id="FRFG01000015">
    <property type="protein sequence ID" value="SHO55491.1"/>
    <property type="molecule type" value="Genomic_DNA"/>
</dbReference>
<sequence length="197" mass="22488">MRQSIVAATPWVSHAEIQDEEDEPWTFRSPCLDDGDEIHQLIAACPPLDVNSSYCNFLQSSHFNSTCILAENDQSVAGFISGYRKPESPNELFIWQVAVAPRFRGQGLAFRMLQALLKRQSLRQVSVVETTITEDNQSSWGLFKKLDKSHGFQGNISTFLDEDRHFKGKHDTEFLYRIPLNISSDKTHLKNNEDIKD</sequence>
<dbReference type="Gene3D" id="3.40.630.30">
    <property type="match status" value="1"/>
</dbReference>
<evidence type="ECO:0000259" key="9">
    <source>
        <dbReference type="PROSITE" id="PS51186"/>
    </source>
</evidence>
<comment type="function">
    <text evidence="8">Catalyzes the acetylation of L-2,4-diaminobutyrate (DABA) to gamma-N-acetyl-alpha,gamma-diaminobutyric acid (ADABA) with acetyl coenzyme A.</text>
</comment>
<protein>
    <recommendedName>
        <fullName evidence="4 8">L-2,4-diaminobutyric acid acetyltransferase</fullName>
        <shortName evidence="8">DABA acetyltransferase</shortName>
        <ecNumber evidence="3 8">2.3.1.178</ecNumber>
    </recommendedName>
</protein>
<dbReference type="Proteomes" id="UP000184600">
    <property type="component" value="Unassembled WGS sequence"/>
</dbReference>
<evidence type="ECO:0000256" key="1">
    <source>
        <dbReference type="ARBA" id="ARBA00004978"/>
    </source>
</evidence>
<feature type="domain" description="N-acetyltransferase" evidence="9">
    <location>
        <begin position="25"/>
        <end position="181"/>
    </location>
</feature>
<dbReference type="UniPathway" id="UPA00067">
    <property type="reaction ID" value="UER00122"/>
</dbReference>
<dbReference type="Pfam" id="PF00583">
    <property type="entry name" value="Acetyltransf_1"/>
    <property type="match status" value="1"/>
</dbReference>
<keyword evidence="6 8" id="KW-0012">Acyltransferase</keyword>
<evidence type="ECO:0000256" key="2">
    <source>
        <dbReference type="ARBA" id="ARBA00010712"/>
    </source>
</evidence>
<dbReference type="SUPFAM" id="SSF55729">
    <property type="entry name" value="Acyl-CoA N-acyltransferases (Nat)"/>
    <property type="match status" value="1"/>
</dbReference>
<comment type="similarity">
    <text evidence="2 8">Belongs to the acetyltransferase family. EctA subfamily.</text>
</comment>
<evidence type="ECO:0000256" key="7">
    <source>
        <dbReference type="ARBA" id="ARBA00048924"/>
    </source>
</evidence>
<keyword evidence="5 8" id="KW-0808">Transferase</keyword>
<dbReference type="OrthoDB" id="2436196at2"/>
<dbReference type="STRING" id="1117707.VQ7734_01227"/>
<comment type="pathway">
    <text evidence="1 8">Amine and polyamine biosynthesis; ectoine biosynthesis; L-ectoine from L-aspartate 4-semialdehyde: step 2/3.</text>
</comment>
<keyword evidence="11" id="KW-1185">Reference proteome</keyword>
<dbReference type="GO" id="GO:0019491">
    <property type="term" value="P:ectoine biosynthetic process"/>
    <property type="evidence" value="ECO:0007669"/>
    <property type="project" value="UniProtKB-UniPathway"/>
</dbReference>
<dbReference type="InterPro" id="IPR012772">
    <property type="entry name" value="Ectoine_EctA"/>
</dbReference>
<dbReference type="CDD" id="cd04301">
    <property type="entry name" value="NAT_SF"/>
    <property type="match status" value="1"/>
</dbReference>
<dbReference type="AlphaFoldDB" id="A0A1M7YS98"/>
<evidence type="ECO:0000256" key="3">
    <source>
        <dbReference type="ARBA" id="ARBA00012355"/>
    </source>
</evidence>
<organism evidence="10 11">
    <name type="scientific">Vibrio quintilis</name>
    <dbReference type="NCBI Taxonomy" id="1117707"/>
    <lineage>
        <taxon>Bacteria</taxon>
        <taxon>Pseudomonadati</taxon>
        <taxon>Pseudomonadota</taxon>
        <taxon>Gammaproteobacteria</taxon>
        <taxon>Vibrionales</taxon>
        <taxon>Vibrionaceae</taxon>
        <taxon>Vibrio</taxon>
    </lineage>
</organism>
<dbReference type="InterPro" id="IPR000182">
    <property type="entry name" value="GNAT_dom"/>
</dbReference>
<dbReference type="EC" id="2.3.1.178" evidence="3 8"/>
<dbReference type="NCBIfam" id="TIGR02406">
    <property type="entry name" value="ectoine_EctA"/>
    <property type="match status" value="1"/>
</dbReference>
<dbReference type="GO" id="GO:0033816">
    <property type="term" value="F:diaminobutyrate acetyltransferase activity"/>
    <property type="evidence" value="ECO:0007669"/>
    <property type="project" value="UniProtKB-EC"/>
</dbReference>
<dbReference type="RefSeq" id="WP_073580527.1">
    <property type="nucleotide sequence ID" value="NZ_AP024897.1"/>
</dbReference>
<evidence type="ECO:0000313" key="10">
    <source>
        <dbReference type="EMBL" id="SHO55491.1"/>
    </source>
</evidence>
<comment type="catalytic activity">
    <reaction evidence="7 8">
        <text>L-2,4-diaminobutanoate + acetyl-CoA = (2S)-4-acetamido-2-aminobutanoate + CoA + H(+)</text>
        <dbReference type="Rhea" id="RHEA:16901"/>
        <dbReference type="ChEBI" id="CHEBI:15378"/>
        <dbReference type="ChEBI" id="CHEBI:57287"/>
        <dbReference type="ChEBI" id="CHEBI:57288"/>
        <dbReference type="ChEBI" id="CHEBI:58761"/>
        <dbReference type="ChEBI" id="CHEBI:58929"/>
        <dbReference type="EC" id="2.3.1.178"/>
    </reaction>
</comment>
<evidence type="ECO:0000256" key="5">
    <source>
        <dbReference type="ARBA" id="ARBA00022679"/>
    </source>
</evidence>
<reference evidence="11" key="1">
    <citation type="submission" date="2016-12" db="EMBL/GenBank/DDBJ databases">
        <authorList>
            <person name="Rodrigo-Torres L."/>
            <person name="Arahal R.D."/>
            <person name="Lucena T."/>
        </authorList>
    </citation>
    <scope>NUCLEOTIDE SEQUENCE [LARGE SCALE GENOMIC DNA]</scope>
</reference>